<evidence type="ECO:0000256" key="1">
    <source>
        <dbReference type="ARBA" id="ARBA00004167"/>
    </source>
</evidence>
<dbReference type="InterPro" id="IPR005311">
    <property type="entry name" value="PBP_dimer"/>
</dbReference>
<dbReference type="SUPFAM" id="SSF56601">
    <property type="entry name" value="beta-lactamase/transpeptidase-like"/>
    <property type="match status" value="1"/>
</dbReference>
<dbReference type="SUPFAM" id="SSF56519">
    <property type="entry name" value="Penicillin binding protein dimerisation domain"/>
    <property type="match status" value="1"/>
</dbReference>
<dbReference type="GO" id="GO:0071972">
    <property type="term" value="F:peptidoglycan L,D-transpeptidase activity"/>
    <property type="evidence" value="ECO:0007669"/>
    <property type="project" value="TreeGrafter"/>
</dbReference>
<organism evidence="15 16">
    <name type="scientific">Iamia majanohamensis</name>
    <dbReference type="NCBI Taxonomy" id="467976"/>
    <lineage>
        <taxon>Bacteria</taxon>
        <taxon>Bacillati</taxon>
        <taxon>Actinomycetota</taxon>
        <taxon>Acidimicrobiia</taxon>
        <taxon>Acidimicrobiales</taxon>
        <taxon>Iamiaceae</taxon>
        <taxon>Iamia</taxon>
    </lineage>
</organism>
<reference evidence="15" key="1">
    <citation type="submission" date="2023-01" db="EMBL/GenBank/DDBJ databases">
        <title>The diversity of Class Acidimicrobiia in South China Sea sediment environments and the proposal of Iamia marina sp. nov., a novel species of the genus Iamia.</title>
        <authorList>
            <person name="He Y."/>
            <person name="Tian X."/>
        </authorList>
    </citation>
    <scope>NUCLEOTIDE SEQUENCE</scope>
    <source>
        <strain evidence="15">DSM 19957</strain>
    </source>
</reference>
<keyword evidence="5 12" id="KW-0812">Transmembrane</keyword>
<evidence type="ECO:0000256" key="9">
    <source>
        <dbReference type="ARBA" id="ARBA00023136"/>
    </source>
</evidence>
<feature type="domain" description="Penicillin-binding protein dimerisation" evidence="14">
    <location>
        <begin position="53"/>
        <end position="326"/>
    </location>
</feature>
<dbReference type="Gene3D" id="3.40.710.10">
    <property type="entry name" value="DD-peptidase/beta-lactamase superfamily"/>
    <property type="match status" value="1"/>
</dbReference>
<evidence type="ECO:0000256" key="2">
    <source>
        <dbReference type="ARBA" id="ARBA00004236"/>
    </source>
</evidence>
<dbReference type="Pfam" id="PF03717">
    <property type="entry name" value="PBP_dimer"/>
    <property type="match status" value="1"/>
</dbReference>
<evidence type="ECO:0000256" key="11">
    <source>
        <dbReference type="SAM" id="MobiDB-lite"/>
    </source>
</evidence>
<comment type="subcellular location">
    <subcellularLocation>
        <location evidence="2">Cell membrane</location>
    </subcellularLocation>
    <subcellularLocation>
        <location evidence="1">Membrane</location>
        <topology evidence="1">Single-pass membrane protein</topology>
    </subcellularLocation>
</comment>
<evidence type="ECO:0000256" key="12">
    <source>
        <dbReference type="SAM" id="Phobius"/>
    </source>
</evidence>
<evidence type="ECO:0000313" key="16">
    <source>
        <dbReference type="Proteomes" id="UP001216390"/>
    </source>
</evidence>
<accession>A0AAE9Y8J5</accession>
<dbReference type="Pfam" id="PF00905">
    <property type="entry name" value="Transpeptidase"/>
    <property type="match status" value="1"/>
</dbReference>
<dbReference type="GO" id="GO:0071555">
    <property type="term" value="P:cell wall organization"/>
    <property type="evidence" value="ECO:0007669"/>
    <property type="project" value="UniProtKB-KW"/>
</dbReference>
<keyword evidence="9 12" id="KW-0472">Membrane</keyword>
<dbReference type="PANTHER" id="PTHR30627">
    <property type="entry name" value="PEPTIDOGLYCAN D,D-TRANSPEPTIDASE"/>
    <property type="match status" value="1"/>
</dbReference>
<evidence type="ECO:0000256" key="10">
    <source>
        <dbReference type="ARBA" id="ARBA00023316"/>
    </source>
</evidence>
<evidence type="ECO:0000313" key="15">
    <source>
        <dbReference type="EMBL" id="WCO68854.1"/>
    </source>
</evidence>
<dbReference type="KEGG" id="ima:PO878_08975"/>
<evidence type="ECO:0000259" key="14">
    <source>
        <dbReference type="Pfam" id="PF03717"/>
    </source>
</evidence>
<keyword evidence="10" id="KW-0961">Cell wall biogenesis/degradation</keyword>
<dbReference type="Proteomes" id="UP001216390">
    <property type="component" value="Chromosome"/>
</dbReference>
<dbReference type="RefSeq" id="WP_272738369.1">
    <property type="nucleotide sequence ID" value="NZ_CP116942.1"/>
</dbReference>
<evidence type="ECO:0000256" key="3">
    <source>
        <dbReference type="ARBA" id="ARBA00007171"/>
    </source>
</evidence>
<feature type="domain" description="Penicillin-binding protein transpeptidase" evidence="13">
    <location>
        <begin position="381"/>
        <end position="730"/>
    </location>
</feature>
<sequence>MTSANPRARHHILGIVAVALFAALFTRLWYLQVLTTEDLELAAQSNRTQEVIIEAPRGRILDRNAQVLVENRRAIQVSIDYQDFIDLDAPEQGALLRRLADRLNEDQLLRYAGELEANDPGPRPETTAPEAGSAEDEDVPGGDDPATDTTTTTTPDDPSTPDVDEGEPADDPTRRPPAGVATGAENPDGQTDVAPAPPDAITEDTLRERLEDDRFSKFKPVPVATGISEDLEISLEEDPEDFPTVHVERVAVRAYRYGALLAHVLGYVGSITEEELASAQNDEKPYENDDDIGKTGIEAGYEEELRGTPGRVVYEVDARNRPIRKISETAPQPGRDVYLTIDINLQYLMEKGLAAEVERRRGVQDNGCFLPGGCDVPGAASVALDPRNGQVLAMASYPTYDPNLFVGGISTADYQAIAADDRIDQHHNPLINRAIAGQYAAGSTFKLFSAYAGLAAGQVTPDYVYNDTGVYEFSEGNTAQNAGAKGLGPVDLQAAITQSSDTYFYKLGNESWQRRGTIGDEAMQEQMVKWGLGSPTGIELPGEAPGRIPTPEWLREFSAEINAEDPELAQDAGTWRGGTSANTMVGQGDVLTTPLQLANGYAALANGGTLHLPQLVLQVTDLASGANPVVPAPETIGQVDPLPPEWRDPLMAGFDGVTKDGTAAGTFSGVDQSGCPISGKTGTAQAEGKNDSSLFTAFAPTQGATIATATVFEQAGFGASAAAPLTRRMLEPFVAAGCSYEPFGKGTSAFPVAPLGGWFDVEAAVEEFAPPSGDRQD</sequence>
<keyword evidence="4" id="KW-1003">Cell membrane</keyword>
<dbReference type="InterPro" id="IPR001460">
    <property type="entry name" value="PCN-bd_Tpept"/>
</dbReference>
<dbReference type="AlphaFoldDB" id="A0AAE9Y8J5"/>
<dbReference type="EMBL" id="CP116942">
    <property type="protein sequence ID" value="WCO68854.1"/>
    <property type="molecule type" value="Genomic_DNA"/>
</dbReference>
<dbReference type="GO" id="GO:0008360">
    <property type="term" value="P:regulation of cell shape"/>
    <property type="evidence" value="ECO:0007669"/>
    <property type="project" value="UniProtKB-KW"/>
</dbReference>
<keyword evidence="7" id="KW-0573">Peptidoglycan synthesis</keyword>
<name>A0AAE9Y8J5_9ACTN</name>
<keyword evidence="6" id="KW-0133">Cell shape</keyword>
<evidence type="ECO:0000256" key="7">
    <source>
        <dbReference type="ARBA" id="ARBA00022984"/>
    </source>
</evidence>
<keyword evidence="8 12" id="KW-1133">Transmembrane helix</keyword>
<feature type="compositionally biased region" description="Low complexity" evidence="11">
    <location>
        <begin position="142"/>
        <end position="161"/>
    </location>
</feature>
<feature type="region of interest" description="Disordered" evidence="11">
    <location>
        <begin position="113"/>
        <end position="199"/>
    </location>
</feature>
<dbReference type="Gene3D" id="3.90.1310.10">
    <property type="entry name" value="Penicillin-binding protein 2a (Domain 2)"/>
    <property type="match status" value="2"/>
</dbReference>
<keyword evidence="16" id="KW-1185">Reference proteome</keyword>
<comment type="similarity">
    <text evidence="3">Belongs to the transpeptidase family.</text>
</comment>
<dbReference type="GO" id="GO:0005886">
    <property type="term" value="C:plasma membrane"/>
    <property type="evidence" value="ECO:0007669"/>
    <property type="project" value="UniProtKB-SubCell"/>
</dbReference>
<dbReference type="PANTHER" id="PTHR30627:SF2">
    <property type="entry name" value="PEPTIDOGLYCAN D,D-TRANSPEPTIDASE MRDA"/>
    <property type="match status" value="1"/>
</dbReference>
<dbReference type="InterPro" id="IPR050515">
    <property type="entry name" value="Beta-lactam/transpept"/>
</dbReference>
<dbReference type="GO" id="GO:0008658">
    <property type="term" value="F:penicillin binding"/>
    <property type="evidence" value="ECO:0007669"/>
    <property type="project" value="InterPro"/>
</dbReference>
<evidence type="ECO:0000256" key="4">
    <source>
        <dbReference type="ARBA" id="ARBA00022475"/>
    </source>
</evidence>
<evidence type="ECO:0000256" key="6">
    <source>
        <dbReference type="ARBA" id="ARBA00022960"/>
    </source>
</evidence>
<protein>
    <submittedName>
        <fullName evidence="15">Penicillin-binding transpeptidase domain-containing protein</fullName>
    </submittedName>
</protein>
<evidence type="ECO:0000256" key="5">
    <source>
        <dbReference type="ARBA" id="ARBA00022692"/>
    </source>
</evidence>
<evidence type="ECO:0000256" key="8">
    <source>
        <dbReference type="ARBA" id="ARBA00022989"/>
    </source>
</evidence>
<gene>
    <name evidence="15" type="ORF">PO878_08975</name>
</gene>
<dbReference type="InterPro" id="IPR036138">
    <property type="entry name" value="PBP_dimer_sf"/>
</dbReference>
<dbReference type="InterPro" id="IPR012338">
    <property type="entry name" value="Beta-lactam/transpept-like"/>
</dbReference>
<evidence type="ECO:0000259" key="13">
    <source>
        <dbReference type="Pfam" id="PF00905"/>
    </source>
</evidence>
<feature type="transmembrane region" description="Helical" evidence="12">
    <location>
        <begin position="12"/>
        <end position="30"/>
    </location>
</feature>
<dbReference type="GO" id="GO:0009252">
    <property type="term" value="P:peptidoglycan biosynthetic process"/>
    <property type="evidence" value="ECO:0007669"/>
    <property type="project" value="UniProtKB-KW"/>
</dbReference>
<proteinExistence type="inferred from homology"/>